<comment type="caution">
    <text evidence="8">The sequence shown here is derived from an EMBL/GenBank/DDBJ whole genome shotgun (WGS) entry which is preliminary data.</text>
</comment>
<dbReference type="PRINTS" id="PR00367">
    <property type="entry name" value="ETHRSPELEMNT"/>
</dbReference>
<feature type="region of interest" description="Disordered" evidence="6">
    <location>
        <begin position="132"/>
        <end position="171"/>
    </location>
</feature>
<dbReference type="InterPro" id="IPR044808">
    <property type="entry name" value="ERF_plant"/>
</dbReference>
<proteinExistence type="predicted"/>
<accession>A0A4S8INW1</accession>
<dbReference type="SMART" id="SM00380">
    <property type="entry name" value="AP2"/>
    <property type="match status" value="1"/>
</dbReference>
<evidence type="ECO:0000259" key="7">
    <source>
        <dbReference type="PROSITE" id="PS51032"/>
    </source>
</evidence>
<dbReference type="Pfam" id="PF00847">
    <property type="entry name" value="AP2"/>
    <property type="match status" value="1"/>
</dbReference>
<evidence type="ECO:0000256" key="5">
    <source>
        <dbReference type="ARBA" id="ARBA00023242"/>
    </source>
</evidence>
<dbReference type="GO" id="GO:0003700">
    <property type="term" value="F:DNA-binding transcription factor activity"/>
    <property type="evidence" value="ECO:0007669"/>
    <property type="project" value="InterPro"/>
</dbReference>
<dbReference type="GO" id="GO:0005634">
    <property type="term" value="C:nucleus"/>
    <property type="evidence" value="ECO:0007669"/>
    <property type="project" value="UniProtKB-SubCell"/>
</dbReference>
<feature type="region of interest" description="Disordered" evidence="6">
    <location>
        <begin position="95"/>
        <end position="116"/>
    </location>
</feature>
<feature type="compositionally biased region" description="Low complexity" evidence="6">
    <location>
        <begin position="133"/>
        <end position="148"/>
    </location>
</feature>
<dbReference type="SUPFAM" id="SSF54171">
    <property type="entry name" value="DNA-binding domain"/>
    <property type="match status" value="1"/>
</dbReference>
<dbReference type="InterPro" id="IPR001471">
    <property type="entry name" value="AP2/ERF_dom"/>
</dbReference>
<name>A0A4S8INW1_MUSBA</name>
<keyword evidence="3" id="KW-0238">DNA-binding</keyword>
<evidence type="ECO:0000256" key="2">
    <source>
        <dbReference type="ARBA" id="ARBA00023015"/>
    </source>
</evidence>
<keyword evidence="5" id="KW-0539">Nucleus</keyword>
<reference evidence="8 9" key="1">
    <citation type="journal article" date="2019" name="Nat. Plants">
        <title>Genome sequencing of Musa balbisiana reveals subgenome evolution and function divergence in polyploid bananas.</title>
        <authorList>
            <person name="Yao X."/>
        </authorList>
    </citation>
    <scope>NUCLEOTIDE SEQUENCE [LARGE SCALE GENOMIC DNA]</scope>
    <source>
        <strain evidence="9">cv. DH-PKW</strain>
        <tissue evidence="8">Leaves</tissue>
    </source>
</reference>
<dbReference type="STRING" id="52838.A0A4S8INW1"/>
<dbReference type="GO" id="GO:0003677">
    <property type="term" value="F:DNA binding"/>
    <property type="evidence" value="ECO:0007669"/>
    <property type="project" value="UniProtKB-KW"/>
</dbReference>
<dbReference type="EMBL" id="PYDT01000009">
    <property type="protein sequence ID" value="THU50258.1"/>
    <property type="molecule type" value="Genomic_DNA"/>
</dbReference>
<comment type="subcellular location">
    <subcellularLocation>
        <location evidence="1">Nucleus</location>
    </subcellularLocation>
</comment>
<protein>
    <recommendedName>
        <fullName evidence="7">AP2/ERF domain-containing protein</fullName>
    </recommendedName>
</protein>
<evidence type="ECO:0000256" key="4">
    <source>
        <dbReference type="ARBA" id="ARBA00023163"/>
    </source>
</evidence>
<dbReference type="GO" id="GO:0009873">
    <property type="term" value="P:ethylene-activated signaling pathway"/>
    <property type="evidence" value="ECO:0007669"/>
    <property type="project" value="InterPro"/>
</dbReference>
<gene>
    <name evidence="8" type="ORF">C4D60_Mb06t18280</name>
</gene>
<dbReference type="CDD" id="cd00018">
    <property type="entry name" value="AP2"/>
    <property type="match status" value="1"/>
</dbReference>
<keyword evidence="2" id="KW-0805">Transcription regulation</keyword>
<evidence type="ECO:0000313" key="9">
    <source>
        <dbReference type="Proteomes" id="UP000317650"/>
    </source>
</evidence>
<dbReference type="InterPro" id="IPR036955">
    <property type="entry name" value="AP2/ERF_dom_sf"/>
</dbReference>
<dbReference type="AlphaFoldDB" id="A0A4S8INW1"/>
<evidence type="ECO:0000256" key="3">
    <source>
        <dbReference type="ARBA" id="ARBA00023125"/>
    </source>
</evidence>
<keyword evidence="4" id="KW-0804">Transcription</keyword>
<evidence type="ECO:0000256" key="6">
    <source>
        <dbReference type="SAM" id="MobiDB-lite"/>
    </source>
</evidence>
<dbReference type="PANTHER" id="PTHR31190:SF478">
    <property type="entry name" value="ETHYLENE-RESPONSIVE TRANSCRIPTION FACTOR ABR1-LIKE ISOFORM X1"/>
    <property type="match status" value="1"/>
</dbReference>
<dbReference type="Gene3D" id="3.30.730.10">
    <property type="entry name" value="AP2/ERF domain"/>
    <property type="match status" value="1"/>
</dbReference>
<evidence type="ECO:0000256" key="1">
    <source>
        <dbReference type="ARBA" id="ARBA00004123"/>
    </source>
</evidence>
<feature type="domain" description="AP2/ERF" evidence="7">
    <location>
        <begin position="166"/>
        <end position="223"/>
    </location>
</feature>
<keyword evidence="9" id="KW-1185">Reference proteome</keyword>
<dbReference type="PROSITE" id="PS51032">
    <property type="entry name" value="AP2_ERF"/>
    <property type="match status" value="1"/>
</dbReference>
<dbReference type="PANTHER" id="PTHR31190">
    <property type="entry name" value="DNA-BINDING DOMAIN"/>
    <property type="match status" value="1"/>
</dbReference>
<dbReference type="FunFam" id="3.30.730.10:FF:000001">
    <property type="entry name" value="Ethylene-responsive transcription factor 2"/>
    <property type="match status" value="1"/>
</dbReference>
<dbReference type="InterPro" id="IPR016177">
    <property type="entry name" value="DNA-bd_dom_sf"/>
</dbReference>
<dbReference type="Proteomes" id="UP000317650">
    <property type="component" value="Chromosome 6"/>
</dbReference>
<evidence type="ECO:0000313" key="8">
    <source>
        <dbReference type="EMBL" id="THU50258.1"/>
    </source>
</evidence>
<organism evidence="8 9">
    <name type="scientific">Musa balbisiana</name>
    <name type="common">Banana</name>
    <dbReference type="NCBI Taxonomy" id="52838"/>
    <lineage>
        <taxon>Eukaryota</taxon>
        <taxon>Viridiplantae</taxon>
        <taxon>Streptophyta</taxon>
        <taxon>Embryophyta</taxon>
        <taxon>Tracheophyta</taxon>
        <taxon>Spermatophyta</taxon>
        <taxon>Magnoliopsida</taxon>
        <taxon>Liliopsida</taxon>
        <taxon>Zingiberales</taxon>
        <taxon>Musaceae</taxon>
        <taxon>Musa</taxon>
    </lineage>
</organism>
<sequence>MYESDRHVSSGLSLYIYLLRLVRGRGANSEACTRVKVANLQRESAGDVMWLDDGGERVPVPSTRARGTKLTASFVEQEMSVMVSTLARVVAGEDGASLPSLPSSGEQNGGGPQMRGRESFVHEEVPRFCITFGSSPGASSSSSASAAGREQARTAATGAEQGGRRRFRGVRQRPWGKWAAEIRDPHKAARVWLGTFDTAEAAARAYDEAALRFRGNRAKLNFPQDAGVRQAQAAAPSAAPAALLESRPFDAMMEYLEYSRLLQGAEDGRGMPPPALLDETVSCRANPASPLTAAAASGHPLSPLLYPPASEQQMEYLQLPPWTESSHYHPSSSSG</sequence>